<name>A0ABD3AGD7_9GENT</name>
<feature type="region of interest" description="Disordered" evidence="1">
    <location>
        <begin position="75"/>
        <end position="114"/>
    </location>
</feature>
<feature type="region of interest" description="Disordered" evidence="1">
    <location>
        <begin position="126"/>
        <end position="220"/>
    </location>
</feature>
<comment type="caution">
    <text evidence="2">The sequence shown here is derived from an EMBL/GenBank/DDBJ whole genome shotgun (WGS) entry which is preliminary data.</text>
</comment>
<dbReference type="PANTHER" id="PTHR34952">
    <property type="entry name" value="OS05G0113500 PROTEIN"/>
    <property type="match status" value="1"/>
</dbReference>
<dbReference type="AlphaFoldDB" id="A0ABD3AGD7"/>
<sequence>MDNQFSSSDDEDDKQSGGFSLSNIVVDELRSNLKESLKIDSNNDLKEKGKLDYYYEDVEEEEEEEDLTEALLGQMGYGKSGPIKHEPPPKPLPADNLKSAMKSNGQKREGAAAEKAVTWAEYVYDPVPTSESHYASNRTERHKNESKKSGKNRQKGGGKGAAGGGEGMMGVKGGGKDKEKKDKKRGGGGGEGAKGGKDKDKKQVKKYGASSKYAEYDAFN</sequence>
<feature type="compositionally biased region" description="Gly residues" evidence="1">
    <location>
        <begin position="157"/>
        <end position="173"/>
    </location>
</feature>
<reference evidence="2 3" key="1">
    <citation type="submission" date="2024-11" db="EMBL/GenBank/DDBJ databases">
        <title>A near-complete genome assembly of Cinchona calisaya.</title>
        <authorList>
            <person name="Lian D.C."/>
            <person name="Zhao X.W."/>
            <person name="Wei L."/>
        </authorList>
    </citation>
    <scope>NUCLEOTIDE SEQUENCE [LARGE SCALE GENOMIC DNA]</scope>
    <source>
        <tissue evidence="2">Nenye</tissue>
    </source>
</reference>
<feature type="region of interest" description="Disordered" evidence="1">
    <location>
        <begin position="1"/>
        <end position="22"/>
    </location>
</feature>
<organism evidence="2 3">
    <name type="scientific">Cinchona calisaya</name>
    <dbReference type="NCBI Taxonomy" id="153742"/>
    <lineage>
        <taxon>Eukaryota</taxon>
        <taxon>Viridiplantae</taxon>
        <taxon>Streptophyta</taxon>
        <taxon>Embryophyta</taxon>
        <taxon>Tracheophyta</taxon>
        <taxon>Spermatophyta</taxon>
        <taxon>Magnoliopsida</taxon>
        <taxon>eudicotyledons</taxon>
        <taxon>Gunneridae</taxon>
        <taxon>Pentapetalae</taxon>
        <taxon>asterids</taxon>
        <taxon>lamiids</taxon>
        <taxon>Gentianales</taxon>
        <taxon>Rubiaceae</taxon>
        <taxon>Cinchonoideae</taxon>
        <taxon>Cinchoneae</taxon>
        <taxon>Cinchona</taxon>
    </lineage>
</organism>
<keyword evidence="3" id="KW-1185">Reference proteome</keyword>
<evidence type="ECO:0000256" key="1">
    <source>
        <dbReference type="SAM" id="MobiDB-lite"/>
    </source>
</evidence>
<proteinExistence type="predicted"/>
<dbReference type="EMBL" id="JBJUIK010000004">
    <property type="protein sequence ID" value="KAL3530856.1"/>
    <property type="molecule type" value="Genomic_DNA"/>
</dbReference>
<dbReference type="PANTHER" id="PTHR34952:SF2">
    <property type="entry name" value="OS05G0113500 PROTEIN"/>
    <property type="match status" value="1"/>
</dbReference>
<protein>
    <submittedName>
        <fullName evidence="2">Uncharacterized protein</fullName>
    </submittedName>
</protein>
<feature type="compositionally biased region" description="Basic and acidic residues" evidence="1">
    <location>
        <begin position="138"/>
        <end position="148"/>
    </location>
</feature>
<evidence type="ECO:0000313" key="2">
    <source>
        <dbReference type="EMBL" id="KAL3530856.1"/>
    </source>
</evidence>
<evidence type="ECO:0000313" key="3">
    <source>
        <dbReference type="Proteomes" id="UP001630127"/>
    </source>
</evidence>
<gene>
    <name evidence="2" type="ORF">ACH5RR_010178</name>
</gene>
<dbReference type="Proteomes" id="UP001630127">
    <property type="component" value="Unassembled WGS sequence"/>
</dbReference>
<accession>A0ABD3AGD7</accession>